<dbReference type="OrthoDB" id="2414517at2759"/>
<keyword evidence="3" id="KW-1185">Reference proteome</keyword>
<protein>
    <submittedName>
        <fullName evidence="2">Uncharacterized protein</fullName>
    </submittedName>
</protein>
<evidence type="ECO:0000256" key="1">
    <source>
        <dbReference type="SAM" id="Coils"/>
    </source>
</evidence>
<proteinExistence type="predicted"/>
<comment type="caution">
    <text evidence="2">The sequence shown here is derived from an EMBL/GenBank/DDBJ whole genome shotgun (WGS) entry which is preliminary data.</text>
</comment>
<name>A0A397S980_9GLOM</name>
<dbReference type="Proteomes" id="UP000265703">
    <property type="component" value="Unassembled WGS sequence"/>
</dbReference>
<keyword evidence="1" id="KW-0175">Coiled coil</keyword>
<organism evidence="2 3">
    <name type="scientific">Glomus cerebriforme</name>
    <dbReference type="NCBI Taxonomy" id="658196"/>
    <lineage>
        <taxon>Eukaryota</taxon>
        <taxon>Fungi</taxon>
        <taxon>Fungi incertae sedis</taxon>
        <taxon>Mucoromycota</taxon>
        <taxon>Glomeromycotina</taxon>
        <taxon>Glomeromycetes</taxon>
        <taxon>Glomerales</taxon>
        <taxon>Glomeraceae</taxon>
        <taxon>Glomus</taxon>
    </lineage>
</organism>
<sequence>MECNDLLSNITLNDGDELLTMKKILKYFPDSPPEEYIHVLVFPPEITTTSDEVLKLREKVASLKEKLNKSEYNVRDVPLEGLKEYICKEYNLPSLEKDRAVLKFISRDKERYLSQNNQNFCKMLQQFILNNNFKLIVVIETSSKAFSDWSFPKVYQLYKLGKSDDPSLSIFLPFTCEYKDLEDDSSQKNISQNPMGMPSRFCNRLTPNHKMVGMTEVKNEDFFKGIAQNVIQLESALSNCKRKANKEGKPSFKLLEPVTIMYKDKNMQTKLEKVLECITWLLDEVQKPDSAHVIGKERKIKRVRSKGNLTRKSDK</sequence>
<feature type="coiled-coil region" evidence="1">
    <location>
        <begin position="46"/>
        <end position="73"/>
    </location>
</feature>
<gene>
    <name evidence="2" type="ORF">C1645_835240</name>
</gene>
<evidence type="ECO:0000313" key="3">
    <source>
        <dbReference type="Proteomes" id="UP000265703"/>
    </source>
</evidence>
<evidence type="ECO:0000313" key="2">
    <source>
        <dbReference type="EMBL" id="RIA82518.1"/>
    </source>
</evidence>
<dbReference type="AlphaFoldDB" id="A0A397S980"/>
<dbReference type="EMBL" id="QKYT01000658">
    <property type="protein sequence ID" value="RIA82518.1"/>
    <property type="molecule type" value="Genomic_DNA"/>
</dbReference>
<accession>A0A397S980</accession>
<reference evidence="2 3" key="1">
    <citation type="submission" date="2018-06" db="EMBL/GenBank/DDBJ databases">
        <title>Comparative genomics reveals the genomic features of Rhizophagus irregularis, R. cerebriforme, R. diaphanum and Gigaspora rosea, and their symbiotic lifestyle signature.</title>
        <authorList>
            <person name="Morin E."/>
            <person name="San Clemente H."/>
            <person name="Chen E.C.H."/>
            <person name="De La Providencia I."/>
            <person name="Hainaut M."/>
            <person name="Kuo A."/>
            <person name="Kohler A."/>
            <person name="Murat C."/>
            <person name="Tang N."/>
            <person name="Roy S."/>
            <person name="Loubradou J."/>
            <person name="Henrissat B."/>
            <person name="Grigoriev I.V."/>
            <person name="Corradi N."/>
            <person name="Roux C."/>
            <person name="Martin F.M."/>
        </authorList>
    </citation>
    <scope>NUCLEOTIDE SEQUENCE [LARGE SCALE GENOMIC DNA]</scope>
    <source>
        <strain evidence="2 3">DAOM 227022</strain>
    </source>
</reference>